<dbReference type="InterPro" id="IPR006015">
    <property type="entry name" value="Universal_stress_UspA"/>
</dbReference>
<name>A0ABM5PT23_9CORY</name>
<evidence type="ECO:0000313" key="4">
    <source>
        <dbReference type="Proteomes" id="UP000019226"/>
    </source>
</evidence>
<dbReference type="InterPro" id="IPR014729">
    <property type="entry name" value="Rossmann-like_a/b/a_fold"/>
</dbReference>
<evidence type="ECO:0000256" key="1">
    <source>
        <dbReference type="ARBA" id="ARBA00008791"/>
    </source>
</evidence>
<sequence length="250" mass="26626">MLATCVRTSTGSGSGASEVVVVVVVVVVSGALEEVTRGASAGCAHAESSPVARTIPTNLFIGCLVCRNCPNLANRMVTIVSMNNAQTMLIAYDGSDRAVRAMEYAARFLQPGTVEILTAWEPVARQAARVVTRTGLQQAAMEPEAVEDDPAYEEALAICREGVKVAEDLGLAGRAHLVESATTIASAIVDAADELDVDIIVTGTRALKGFRGWWNNSTAEHIVRHAGRPVFIVPPEKDDEDVDDDPEYFE</sequence>
<dbReference type="PANTHER" id="PTHR46268:SF6">
    <property type="entry name" value="UNIVERSAL STRESS PROTEIN UP12"/>
    <property type="match status" value="1"/>
</dbReference>
<organism evidence="3 4">
    <name type="scientific">Corynebacterium casei LMG S-19264</name>
    <dbReference type="NCBI Taxonomy" id="1285583"/>
    <lineage>
        <taxon>Bacteria</taxon>
        <taxon>Bacillati</taxon>
        <taxon>Actinomycetota</taxon>
        <taxon>Actinomycetes</taxon>
        <taxon>Mycobacteriales</taxon>
        <taxon>Corynebacteriaceae</taxon>
        <taxon>Corynebacterium</taxon>
    </lineage>
</organism>
<evidence type="ECO:0000313" key="3">
    <source>
        <dbReference type="EMBL" id="AHI21157.1"/>
    </source>
</evidence>
<comment type="similarity">
    <text evidence="1">Belongs to the universal stress protein A family.</text>
</comment>
<protein>
    <submittedName>
        <fullName evidence="3">Universal stress protein</fullName>
    </submittedName>
</protein>
<dbReference type="Proteomes" id="UP000019226">
    <property type="component" value="Chromosome"/>
</dbReference>
<dbReference type="Pfam" id="PF00582">
    <property type="entry name" value="Usp"/>
    <property type="match status" value="1"/>
</dbReference>
<dbReference type="SUPFAM" id="SSF52402">
    <property type="entry name" value="Adenine nucleotide alpha hydrolases-like"/>
    <property type="match status" value="1"/>
</dbReference>
<dbReference type="PRINTS" id="PR01438">
    <property type="entry name" value="UNVRSLSTRESS"/>
</dbReference>
<accession>A0ABM5PT23</accession>
<reference evidence="4" key="1">
    <citation type="submission" date="2013-02" db="EMBL/GenBank/DDBJ databases">
        <title>The complete genome sequence of Corynebacterium casei LMG S-19264 (=DSM 44701).</title>
        <authorList>
            <person name="Ruckert C."/>
            <person name="Albersmeier A."/>
            <person name="Kalinowski J."/>
        </authorList>
    </citation>
    <scope>NUCLEOTIDE SEQUENCE [LARGE SCALE GENOMIC DNA]</scope>
    <source>
        <strain evidence="4">LMG S-19264</strain>
    </source>
</reference>
<dbReference type="CDD" id="cd00293">
    <property type="entry name" value="USP-like"/>
    <property type="match status" value="1"/>
</dbReference>
<evidence type="ECO:0000259" key="2">
    <source>
        <dbReference type="Pfam" id="PF00582"/>
    </source>
</evidence>
<proteinExistence type="inferred from homology"/>
<dbReference type="InterPro" id="IPR006016">
    <property type="entry name" value="UspA"/>
</dbReference>
<dbReference type="Gene3D" id="3.40.50.620">
    <property type="entry name" value="HUPs"/>
    <property type="match status" value="1"/>
</dbReference>
<feature type="domain" description="UspA" evidence="2">
    <location>
        <begin position="86"/>
        <end position="234"/>
    </location>
</feature>
<dbReference type="PANTHER" id="PTHR46268">
    <property type="entry name" value="STRESS RESPONSE PROTEIN NHAX"/>
    <property type="match status" value="1"/>
</dbReference>
<keyword evidence="4" id="KW-1185">Reference proteome</keyword>
<gene>
    <name evidence="3" type="ORF">CCASEI_13035</name>
</gene>
<dbReference type="EMBL" id="CP004350">
    <property type="protein sequence ID" value="AHI21157.1"/>
    <property type="molecule type" value="Genomic_DNA"/>
</dbReference>